<dbReference type="EMBL" id="JAINUG010000036">
    <property type="protein sequence ID" value="KAJ8408090.1"/>
    <property type="molecule type" value="Genomic_DNA"/>
</dbReference>
<name>A0AAD7WT64_9TELE</name>
<evidence type="ECO:0000313" key="3">
    <source>
        <dbReference type="Proteomes" id="UP001221898"/>
    </source>
</evidence>
<organism evidence="2 3">
    <name type="scientific">Aldrovandia affinis</name>
    <dbReference type="NCBI Taxonomy" id="143900"/>
    <lineage>
        <taxon>Eukaryota</taxon>
        <taxon>Metazoa</taxon>
        <taxon>Chordata</taxon>
        <taxon>Craniata</taxon>
        <taxon>Vertebrata</taxon>
        <taxon>Euteleostomi</taxon>
        <taxon>Actinopterygii</taxon>
        <taxon>Neopterygii</taxon>
        <taxon>Teleostei</taxon>
        <taxon>Notacanthiformes</taxon>
        <taxon>Halosauridae</taxon>
        <taxon>Aldrovandia</taxon>
    </lineage>
</organism>
<evidence type="ECO:0000313" key="2">
    <source>
        <dbReference type="EMBL" id="KAJ8408090.1"/>
    </source>
</evidence>
<proteinExistence type="predicted"/>
<keyword evidence="3" id="KW-1185">Reference proteome</keyword>
<dbReference type="AlphaFoldDB" id="A0AAD7WT64"/>
<accession>A0AAD7WT64</accession>
<comment type="caution">
    <text evidence="2">The sequence shown here is derived from an EMBL/GenBank/DDBJ whole genome shotgun (WGS) entry which is preliminary data.</text>
</comment>
<gene>
    <name evidence="2" type="ORF">AAFF_G00263180</name>
</gene>
<reference evidence="2" key="1">
    <citation type="journal article" date="2023" name="Science">
        <title>Genome structures resolve the early diversification of teleost fishes.</title>
        <authorList>
            <person name="Parey E."/>
            <person name="Louis A."/>
            <person name="Montfort J."/>
            <person name="Bouchez O."/>
            <person name="Roques C."/>
            <person name="Iampietro C."/>
            <person name="Lluch J."/>
            <person name="Castinel A."/>
            <person name="Donnadieu C."/>
            <person name="Desvignes T."/>
            <person name="Floi Bucao C."/>
            <person name="Jouanno E."/>
            <person name="Wen M."/>
            <person name="Mejri S."/>
            <person name="Dirks R."/>
            <person name="Jansen H."/>
            <person name="Henkel C."/>
            <person name="Chen W.J."/>
            <person name="Zahm M."/>
            <person name="Cabau C."/>
            <person name="Klopp C."/>
            <person name="Thompson A.W."/>
            <person name="Robinson-Rechavi M."/>
            <person name="Braasch I."/>
            <person name="Lecointre G."/>
            <person name="Bobe J."/>
            <person name="Postlethwait J.H."/>
            <person name="Berthelot C."/>
            <person name="Roest Crollius H."/>
            <person name="Guiguen Y."/>
        </authorList>
    </citation>
    <scope>NUCLEOTIDE SEQUENCE</scope>
    <source>
        <strain evidence="2">NC1722</strain>
    </source>
</reference>
<sequence>MLNLWLFEPPQSTHRSLASVPGATPRSGSAQLVRADDGVVQAAARAGSRPAFAYRRAAKRRRQRERVAVYSSVPATGVEQEEKKQCGSPDLSSLERGHQLASQHPCPRSQPSATGLKARIGSAK</sequence>
<evidence type="ECO:0000256" key="1">
    <source>
        <dbReference type="SAM" id="MobiDB-lite"/>
    </source>
</evidence>
<dbReference type="Proteomes" id="UP001221898">
    <property type="component" value="Unassembled WGS sequence"/>
</dbReference>
<feature type="region of interest" description="Disordered" evidence="1">
    <location>
        <begin position="72"/>
        <end position="124"/>
    </location>
</feature>
<feature type="region of interest" description="Disordered" evidence="1">
    <location>
        <begin position="10"/>
        <end position="32"/>
    </location>
</feature>
<protein>
    <submittedName>
        <fullName evidence="2">Uncharacterized protein</fullName>
    </submittedName>
</protein>